<gene>
    <name evidence="7 8" type="primary">lgt</name>
    <name evidence="8" type="ordered locus">BMS_2454</name>
</gene>
<feature type="binding site" evidence="7">
    <location>
        <position position="140"/>
    </location>
    <ligand>
        <name>a 1,2-diacyl-sn-glycero-3-phospho-(1'-sn-glycerol)</name>
        <dbReference type="ChEBI" id="CHEBI:64716"/>
    </ligand>
</feature>
<keyword evidence="4 7" id="KW-0812">Transmembrane</keyword>
<dbReference type="PROSITE" id="PS01311">
    <property type="entry name" value="LGT"/>
    <property type="match status" value="1"/>
</dbReference>
<evidence type="ECO:0000256" key="2">
    <source>
        <dbReference type="ARBA" id="ARBA00022475"/>
    </source>
</evidence>
<keyword evidence="2 7" id="KW-1003">Cell membrane</keyword>
<accession>E1X5C7</accession>
<dbReference type="HAMAP" id="MF_01147">
    <property type="entry name" value="Lgt"/>
    <property type="match status" value="1"/>
</dbReference>
<comment type="catalytic activity">
    <reaction evidence="7">
        <text>L-cysteinyl-[prolipoprotein] + a 1,2-diacyl-sn-glycero-3-phospho-(1'-sn-glycerol) = an S-1,2-diacyl-sn-glyceryl-L-cysteinyl-[prolipoprotein] + sn-glycerol 1-phosphate + H(+)</text>
        <dbReference type="Rhea" id="RHEA:56712"/>
        <dbReference type="Rhea" id="RHEA-COMP:14679"/>
        <dbReference type="Rhea" id="RHEA-COMP:14680"/>
        <dbReference type="ChEBI" id="CHEBI:15378"/>
        <dbReference type="ChEBI" id="CHEBI:29950"/>
        <dbReference type="ChEBI" id="CHEBI:57685"/>
        <dbReference type="ChEBI" id="CHEBI:64716"/>
        <dbReference type="ChEBI" id="CHEBI:140658"/>
        <dbReference type="EC" id="2.5.1.145"/>
    </reaction>
</comment>
<dbReference type="NCBIfam" id="TIGR00544">
    <property type="entry name" value="lgt"/>
    <property type="match status" value="1"/>
</dbReference>
<evidence type="ECO:0000313" key="9">
    <source>
        <dbReference type="Proteomes" id="UP000008963"/>
    </source>
</evidence>
<comment type="pathway">
    <text evidence="7">Protein modification; lipoprotein biosynthesis (diacylglyceryl transfer).</text>
</comment>
<keyword evidence="6 7" id="KW-0472">Membrane</keyword>
<proteinExistence type="inferred from homology"/>
<dbReference type="UniPathway" id="UPA00664"/>
<dbReference type="PATRIC" id="fig|862908.3.peg.2340"/>
<feature type="transmembrane region" description="Helical" evidence="7">
    <location>
        <begin position="121"/>
        <end position="139"/>
    </location>
</feature>
<dbReference type="STRING" id="862908.BMS_2454"/>
<dbReference type="eggNOG" id="COG0682">
    <property type="taxonomic scope" value="Bacteria"/>
</dbReference>
<dbReference type="AlphaFoldDB" id="E1X5C7"/>
<dbReference type="EC" id="2.5.1.145" evidence="7"/>
<dbReference type="GO" id="GO:0008961">
    <property type="term" value="F:phosphatidylglycerol-prolipoprotein diacylglyceryl transferase activity"/>
    <property type="evidence" value="ECO:0007669"/>
    <property type="project" value="UniProtKB-UniRule"/>
</dbReference>
<feature type="transmembrane region" description="Helical" evidence="7">
    <location>
        <begin position="20"/>
        <end position="41"/>
    </location>
</feature>
<dbReference type="GO" id="GO:0042158">
    <property type="term" value="P:lipoprotein biosynthetic process"/>
    <property type="evidence" value="ECO:0007669"/>
    <property type="project" value="UniProtKB-UniRule"/>
</dbReference>
<feature type="transmembrane region" description="Helical" evidence="7">
    <location>
        <begin position="53"/>
        <end position="77"/>
    </location>
</feature>
<organism evidence="8 9">
    <name type="scientific">Halobacteriovorax marinus (strain ATCC BAA-682 / DSM 15412 / SJ)</name>
    <name type="common">Bacteriovorax marinus</name>
    <dbReference type="NCBI Taxonomy" id="862908"/>
    <lineage>
        <taxon>Bacteria</taxon>
        <taxon>Pseudomonadati</taxon>
        <taxon>Bdellovibrionota</taxon>
        <taxon>Bacteriovoracia</taxon>
        <taxon>Bacteriovoracales</taxon>
        <taxon>Halobacteriovoraceae</taxon>
        <taxon>Halobacteriovorax</taxon>
    </lineage>
</organism>
<keyword evidence="3 7" id="KW-0808">Transferase</keyword>
<feature type="transmembrane region" description="Helical" evidence="7">
    <location>
        <begin position="176"/>
        <end position="195"/>
    </location>
</feature>
<feature type="transmembrane region" description="Helical" evidence="7">
    <location>
        <begin position="97"/>
        <end position="114"/>
    </location>
</feature>
<dbReference type="InterPro" id="IPR001640">
    <property type="entry name" value="Lgt"/>
</dbReference>
<dbReference type="Pfam" id="PF01790">
    <property type="entry name" value="LGT"/>
    <property type="match status" value="1"/>
</dbReference>
<name>E1X5C7_HALMS</name>
<evidence type="ECO:0000256" key="7">
    <source>
        <dbReference type="HAMAP-Rule" id="MF_01147"/>
    </source>
</evidence>
<dbReference type="GO" id="GO:0005886">
    <property type="term" value="C:plasma membrane"/>
    <property type="evidence" value="ECO:0007669"/>
    <property type="project" value="UniProtKB-SubCell"/>
</dbReference>
<comment type="subcellular location">
    <subcellularLocation>
        <location evidence="7">Cell inner membrane</location>
        <topology evidence="7">Multi-pass membrane protein</topology>
    </subcellularLocation>
</comment>
<feature type="transmembrane region" description="Helical" evidence="7">
    <location>
        <begin position="202"/>
        <end position="219"/>
    </location>
</feature>
<keyword evidence="7" id="KW-0997">Cell inner membrane</keyword>
<keyword evidence="5 7" id="KW-1133">Transmembrane helix</keyword>
<evidence type="ECO:0000313" key="8">
    <source>
        <dbReference type="EMBL" id="CBW27248.1"/>
    </source>
</evidence>
<evidence type="ECO:0000256" key="3">
    <source>
        <dbReference type="ARBA" id="ARBA00022679"/>
    </source>
</evidence>
<sequence>MDYYVHNLSPMAIEIGWFILPWYWLSYILGFFAVYFGMMLFSKNKKVHISKTLIHHYLSLGFLWLILGGRLGYIFIYNFSYYLKEPSKVFALWEGGMSFHGALIAVGLFSIYFARKYRIAFLSLTDGVSIFAPIGLFLGRGANFINGELAGRVSDVSWAVIFPKFYDNSPRHPSQLYEAFLEGFILFLIQFFWSSKRLEREGFSTGVFVLCYGMFRFFVEFFRNPDPQIGLYFGLITMGQILCSLMIILGLVLIVKSDRKSITPVEK</sequence>
<reference evidence="9" key="1">
    <citation type="journal article" date="2013" name="ISME J.">
        <title>A small predatory core genome in the divergent marine Bacteriovorax marinus SJ and the terrestrial Bdellovibrio bacteriovorus.</title>
        <authorList>
            <person name="Crossman L.C."/>
            <person name="Chen H."/>
            <person name="Cerdeno-Tarraga A.M."/>
            <person name="Brooks K."/>
            <person name="Quail M.A."/>
            <person name="Pineiro S.A."/>
            <person name="Hobley L."/>
            <person name="Sockett R.E."/>
            <person name="Bentley S.D."/>
            <person name="Parkhill J."/>
            <person name="Williams H.N."/>
            <person name="Stine O.C."/>
        </authorList>
    </citation>
    <scope>NUCLEOTIDE SEQUENCE [LARGE SCALE GENOMIC DNA]</scope>
    <source>
        <strain evidence="9">ATCC BAA-682 / DSM 15412 / SJ</strain>
    </source>
</reference>
<dbReference type="PANTHER" id="PTHR30589:SF0">
    <property type="entry name" value="PHOSPHATIDYLGLYCEROL--PROLIPOPROTEIN DIACYLGLYCERYL TRANSFERASE"/>
    <property type="match status" value="1"/>
</dbReference>
<feature type="transmembrane region" description="Helical" evidence="7">
    <location>
        <begin position="231"/>
        <end position="255"/>
    </location>
</feature>
<protein>
    <recommendedName>
        <fullName evidence="7">Phosphatidylglycerol--prolipoprotein diacylglyceryl transferase</fullName>
        <ecNumber evidence="7">2.5.1.145</ecNumber>
    </recommendedName>
</protein>
<dbReference type="EMBL" id="FQ312005">
    <property type="protein sequence ID" value="CBW27248.1"/>
    <property type="molecule type" value="Genomic_DNA"/>
</dbReference>
<evidence type="ECO:0000256" key="1">
    <source>
        <dbReference type="ARBA" id="ARBA00007150"/>
    </source>
</evidence>
<dbReference type="Proteomes" id="UP000008963">
    <property type="component" value="Chromosome"/>
</dbReference>
<evidence type="ECO:0000256" key="4">
    <source>
        <dbReference type="ARBA" id="ARBA00022692"/>
    </source>
</evidence>
<comment type="function">
    <text evidence="7">Catalyzes the transfer of the diacylglyceryl group from phosphatidylglycerol to the sulfhydryl group of the N-terminal cysteine of a prolipoprotein, the first step in the formation of mature lipoproteins.</text>
</comment>
<comment type="similarity">
    <text evidence="1 7">Belongs to the Lgt family.</text>
</comment>
<evidence type="ECO:0000256" key="5">
    <source>
        <dbReference type="ARBA" id="ARBA00022989"/>
    </source>
</evidence>
<dbReference type="RefSeq" id="WP_014245025.1">
    <property type="nucleotide sequence ID" value="NC_016620.1"/>
</dbReference>
<evidence type="ECO:0000256" key="6">
    <source>
        <dbReference type="ARBA" id="ARBA00023136"/>
    </source>
</evidence>
<keyword evidence="9" id="KW-1185">Reference proteome</keyword>
<dbReference type="PANTHER" id="PTHR30589">
    <property type="entry name" value="PROLIPOPROTEIN DIACYLGLYCERYL TRANSFERASE"/>
    <property type="match status" value="1"/>
</dbReference>
<dbReference type="HOGENOM" id="CLU_013386_1_0_7"/>
<dbReference type="KEGG" id="bmx:BMS_2454"/>